<proteinExistence type="predicted"/>
<feature type="region of interest" description="Disordered" evidence="1">
    <location>
        <begin position="1"/>
        <end position="39"/>
    </location>
</feature>
<protein>
    <submittedName>
        <fullName evidence="2">Uncharacterized protein</fullName>
    </submittedName>
</protein>
<evidence type="ECO:0000313" key="2">
    <source>
        <dbReference type="EMBL" id="MEC4719017.1"/>
    </source>
</evidence>
<evidence type="ECO:0000313" key="3">
    <source>
        <dbReference type="Proteomes" id="UP001352263"/>
    </source>
</evidence>
<dbReference type="EMBL" id="JAWIIV010000005">
    <property type="protein sequence ID" value="MEC4719017.1"/>
    <property type="molecule type" value="Genomic_DNA"/>
</dbReference>
<evidence type="ECO:0000256" key="1">
    <source>
        <dbReference type="SAM" id="MobiDB-lite"/>
    </source>
</evidence>
<sequence length="67" mass="7155">MANKALAKRQKMTIRVEPSQQPLKARNATAAGAKRKALASTATKHASGLSLHARLFGKLAGQSEEEK</sequence>
<organism evidence="2 3">
    <name type="scientific">Noviherbaspirillum album</name>
    <dbReference type="NCBI Taxonomy" id="3080276"/>
    <lineage>
        <taxon>Bacteria</taxon>
        <taxon>Pseudomonadati</taxon>
        <taxon>Pseudomonadota</taxon>
        <taxon>Betaproteobacteria</taxon>
        <taxon>Burkholderiales</taxon>
        <taxon>Oxalobacteraceae</taxon>
        <taxon>Noviherbaspirillum</taxon>
    </lineage>
</organism>
<name>A0ABU6J5U0_9BURK</name>
<dbReference type="RefSeq" id="WP_326505744.1">
    <property type="nucleotide sequence ID" value="NZ_JAWIIV010000005.1"/>
</dbReference>
<reference evidence="2 3" key="1">
    <citation type="submission" date="2023-10" db="EMBL/GenBank/DDBJ databases">
        <title>Noviherbaspirillum sp. CPCC 100848 genome assembly.</title>
        <authorList>
            <person name="Li X.Y."/>
            <person name="Fang X.M."/>
        </authorList>
    </citation>
    <scope>NUCLEOTIDE SEQUENCE [LARGE SCALE GENOMIC DNA]</scope>
    <source>
        <strain evidence="2 3">CPCC 100848</strain>
    </source>
</reference>
<comment type="caution">
    <text evidence="2">The sequence shown here is derived from an EMBL/GenBank/DDBJ whole genome shotgun (WGS) entry which is preliminary data.</text>
</comment>
<feature type="compositionally biased region" description="Low complexity" evidence="1">
    <location>
        <begin position="23"/>
        <end position="39"/>
    </location>
</feature>
<keyword evidence="3" id="KW-1185">Reference proteome</keyword>
<accession>A0ABU6J5U0</accession>
<gene>
    <name evidence="2" type="ORF">RY831_07650</name>
</gene>
<feature type="compositionally biased region" description="Basic residues" evidence="1">
    <location>
        <begin position="1"/>
        <end position="12"/>
    </location>
</feature>
<dbReference type="Proteomes" id="UP001352263">
    <property type="component" value="Unassembled WGS sequence"/>
</dbReference>